<organism evidence="1 2">
    <name type="scientific">Smallanthus sonchifolius</name>
    <dbReference type="NCBI Taxonomy" id="185202"/>
    <lineage>
        <taxon>Eukaryota</taxon>
        <taxon>Viridiplantae</taxon>
        <taxon>Streptophyta</taxon>
        <taxon>Embryophyta</taxon>
        <taxon>Tracheophyta</taxon>
        <taxon>Spermatophyta</taxon>
        <taxon>Magnoliopsida</taxon>
        <taxon>eudicotyledons</taxon>
        <taxon>Gunneridae</taxon>
        <taxon>Pentapetalae</taxon>
        <taxon>asterids</taxon>
        <taxon>campanulids</taxon>
        <taxon>Asterales</taxon>
        <taxon>Asteraceae</taxon>
        <taxon>Asteroideae</taxon>
        <taxon>Heliantheae alliance</taxon>
        <taxon>Millerieae</taxon>
        <taxon>Smallanthus</taxon>
    </lineage>
</organism>
<keyword evidence="2" id="KW-1185">Reference proteome</keyword>
<gene>
    <name evidence="1" type="ORF">L1987_03638</name>
</gene>
<dbReference type="Proteomes" id="UP001056120">
    <property type="component" value="Linkage Group LG01"/>
</dbReference>
<name>A0ACB9KB91_9ASTR</name>
<sequence length="81" mass="9237">MERKLFDCEQVIGYQGRVIFSVRLNLNEKIDPGFRYGGGNQYESRYGYILASYKPVLSVGLEINHPLNLGVLSSWFGFISD</sequence>
<evidence type="ECO:0000313" key="1">
    <source>
        <dbReference type="EMBL" id="KAI3829513.1"/>
    </source>
</evidence>
<comment type="caution">
    <text evidence="1">The sequence shown here is derived from an EMBL/GenBank/DDBJ whole genome shotgun (WGS) entry which is preliminary data.</text>
</comment>
<dbReference type="EMBL" id="CM042018">
    <property type="protein sequence ID" value="KAI3829513.1"/>
    <property type="molecule type" value="Genomic_DNA"/>
</dbReference>
<reference evidence="1 2" key="2">
    <citation type="journal article" date="2022" name="Mol. Ecol. Resour.">
        <title>The genomes of chicory, endive, great burdock and yacon provide insights into Asteraceae paleo-polyploidization history and plant inulin production.</title>
        <authorList>
            <person name="Fan W."/>
            <person name="Wang S."/>
            <person name="Wang H."/>
            <person name="Wang A."/>
            <person name="Jiang F."/>
            <person name="Liu H."/>
            <person name="Zhao H."/>
            <person name="Xu D."/>
            <person name="Zhang Y."/>
        </authorList>
    </citation>
    <scope>NUCLEOTIDE SEQUENCE [LARGE SCALE GENOMIC DNA]</scope>
    <source>
        <strain evidence="2">cv. Yunnan</strain>
        <tissue evidence="1">Leaves</tissue>
    </source>
</reference>
<reference evidence="2" key="1">
    <citation type="journal article" date="2022" name="Mol. Ecol. Resour.">
        <title>The genomes of chicory, endive, great burdock and yacon provide insights into Asteraceae palaeo-polyploidization history and plant inulin production.</title>
        <authorList>
            <person name="Fan W."/>
            <person name="Wang S."/>
            <person name="Wang H."/>
            <person name="Wang A."/>
            <person name="Jiang F."/>
            <person name="Liu H."/>
            <person name="Zhao H."/>
            <person name="Xu D."/>
            <person name="Zhang Y."/>
        </authorList>
    </citation>
    <scope>NUCLEOTIDE SEQUENCE [LARGE SCALE GENOMIC DNA]</scope>
    <source>
        <strain evidence="2">cv. Yunnan</strain>
    </source>
</reference>
<proteinExistence type="predicted"/>
<accession>A0ACB9KB91</accession>
<evidence type="ECO:0000313" key="2">
    <source>
        <dbReference type="Proteomes" id="UP001056120"/>
    </source>
</evidence>
<protein>
    <submittedName>
        <fullName evidence="1">Uncharacterized protein</fullName>
    </submittedName>
</protein>